<feature type="region of interest" description="Disordered" evidence="5">
    <location>
        <begin position="356"/>
        <end position="440"/>
    </location>
</feature>
<dbReference type="Gramene" id="KQK07453">
    <property type="protein sequence ID" value="KQK07453"/>
    <property type="gene ID" value="BRADI_2g35730v3"/>
</dbReference>
<dbReference type="EMBL" id="CM000881">
    <property type="protein sequence ID" value="KQK07487.1"/>
    <property type="molecule type" value="Genomic_DNA"/>
</dbReference>
<dbReference type="InterPro" id="IPR044450">
    <property type="entry name" value="AtDRB-like_DSRM_1"/>
</dbReference>
<keyword evidence="1" id="KW-0677">Repeat</keyword>
<proteinExistence type="predicted"/>
<feature type="domain" description="DRBM" evidence="6">
    <location>
        <begin position="1"/>
        <end position="70"/>
    </location>
</feature>
<accession>I1HLS5</accession>
<gene>
    <name evidence="7" type="ORF">BRADI_2g35730v3</name>
</gene>
<evidence type="ECO:0000256" key="5">
    <source>
        <dbReference type="SAM" id="MobiDB-lite"/>
    </source>
</evidence>
<dbReference type="EMBL" id="CM000881">
    <property type="protein sequence ID" value="KQK07486.1"/>
    <property type="molecule type" value="Genomic_DNA"/>
</dbReference>
<dbReference type="eggNOG" id="ENOG502QTBA">
    <property type="taxonomic scope" value="Eukaryota"/>
</dbReference>
<dbReference type="Proteomes" id="UP000008810">
    <property type="component" value="Chromosome 2"/>
</dbReference>
<dbReference type="SUPFAM" id="SSF54768">
    <property type="entry name" value="dsRNA-binding domain-like"/>
    <property type="match status" value="2"/>
</dbReference>
<evidence type="ECO:0000256" key="2">
    <source>
        <dbReference type="ARBA" id="ARBA00022884"/>
    </source>
</evidence>
<dbReference type="FunCoup" id="I1HLS5">
    <property type="interactions" value="121"/>
</dbReference>
<dbReference type="EnsemblPlants" id="KQK07453">
    <property type="protein sequence ID" value="KQK07453"/>
    <property type="gene ID" value="BRADI_2g35730v3"/>
</dbReference>
<evidence type="ECO:0000256" key="1">
    <source>
        <dbReference type="ARBA" id="ARBA00022737"/>
    </source>
</evidence>
<dbReference type="InParanoid" id="I1HLS5"/>
<reference evidence="7" key="2">
    <citation type="submission" date="2017-06" db="EMBL/GenBank/DDBJ databases">
        <title>WGS assembly of Brachypodium distachyon.</title>
        <authorList>
            <consortium name="The International Brachypodium Initiative"/>
            <person name="Lucas S."/>
            <person name="Harmon-Smith M."/>
            <person name="Lail K."/>
            <person name="Tice H."/>
            <person name="Grimwood J."/>
            <person name="Bruce D."/>
            <person name="Barry K."/>
            <person name="Shu S."/>
            <person name="Lindquist E."/>
            <person name="Wang M."/>
            <person name="Pitluck S."/>
            <person name="Vogel J.P."/>
            <person name="Garvin D.F."/>
            <person name="Mockler T.C."/>
            <person name="Schmutz J."/>
            <person name="Rokhsar D."/>
            <person name="Bevan M.W."/>
        </authorList>
    </citation>
    <scope>NUCLEOTIDE SEQUENCE</scope>
    <source>
        <strain evidence="7">Bd21</strain>
    </source>
</reference>
<dbReference type="Gramene" id="KQK07487">
    <property type="protein sequence ID" value="KQK07487"/>
    <property type="gene ID" value="BRADI_2g35730v3"/>
</dbReference>
<keyword evidence="9" id="KW-1185">Reference proteome</keyword>
<feature type="compositionally biased region" description="Basic and acidic residues" evidence="5">
    <location>
        <begin position="410"/>
        <end position="419"/>
    </location>
</feature>
<dbReference type="AlphaFoldDB" id="I1HLS5"/>
<reference evidence="8" key="3">
    <citation type="submission" date="2018-08" db="UniProtKB">
        <authorList>
            <consortium name="EnsemblPlants"/>
        </authorList>
    </citation>
    <scope>IDENTIFICATION</scope>
    <source>
        <strain evidence="8">cv. Bd21</strain>
    </source>
</reference>
<feature type="domain" description="DRBM" evidence="6">
    <location>
        <begin position="87"/>
        <end position="155"/>
    </location>
</feature>
<feature type="compositionally biased region" description="Low complexity" evidence="5">
    <location>
        <begin position="427"/>
        <end position="437"/>
    </location>
</feature>
<dbReference type="InterPro" id="IPR044451">
    <property type="entry name" value="AtDRB-like_DSRM_2"/>
</dbReference>
<dbReference type="HOGENOM" id="CLU_017946_1_0_1"/>
<dbReference type="Pfam" id="PF00035">
    <property type="entry name" value="dsrm"/>
    <property type="match status" value="2"/>
</dbReference>
<dbReference type="PANTHER" id="PTHR46031:SF2">
    <property type="entry name" value="DOUBLE-STRANDED RNA-BINDING PROTEIN 2"/>
    <property type="match status" value="1"/>
</dbReference>
<dbReference type="InterPro" id="IPR014720">
    <property type="entry name" value="dsRBD_dom"/>
</dbReference>
<dbReference type="EnsemblPlants" id="KQK07486">
    <property type="protein sequence ID" value="KQK07486"/>
    <property type="gene ID" value="BRADI_2g35730v3"/>
</dbReference>
<feature type="compositionally biased region" description="Low complexity" evidence="5">
    <location>
        <begin position="356"/>
        <end position="367"/>
    </location>
</feature>
<dbReference type="CDD" id="cd19908">
    <property type="entry name" value="DSRM_AtDRB-like_rpt2"/>
    <property type="match status" value="1"/>
</dbReference>
<dbReference type="Gramene" id="KQK07486">
    <property type="protein sequence ID" value="KQK07486"/>
    <property type="gene ID" value="BRADI_2g35730v3"/>
</dbReference>
<dbReference type="PANTHER" id="PTHR46031">
    <property type="match status" value="1"/>
</dbReference>
<evidence type="ECO:0000313" key="9">
    <source>
        <dbReference type="Proteomes" id="UP000008810"/>
    </source>
</evidence>
<dbReference type="EMBL" id="CM000881">
    <property type="protein sequence ID" value="KQK07453.2"/>
    <property type="molecule type" value="Genomic_DNA"/>
</dbReference>
<evidence type="ECO:0000256" key="4">
    <source>
        <dbReference type="PROSITE-ProRule" id="PRU00266"/>
    </source>
</evidence>
<dbReference type="GO" id="GO:0003725">
    <property type="term" value="F:double-stranded RNA binding"/>
    <property type="evidence" value="ECO:0007669"/>
    <property type="project" value="InterPro"/>
</dbReference>
<sequence length="559" mass="61529">MYKNQLQELAQRSCFNLPSYACIREGPDHAPRFKATVNFNGESFESPTFCSTLRQAEHAAAEVALNELSKRGPSSSLAAKVLDETGIYKNLLQETAHRAGLKLPEYTTIRSGPGHTPMFTCTVELAGRIFTGNPGKTKKQAQKNAAMAAWSELKQLPRVGEAASSSPLDHDDEEQEQVIVARTLESLNQTNEGKSAHQKEKQQSNNHPPPRRSHPKPYVSFQRSRLQNQTYSNVSPEQAMYHWRQVQPTQQKPHFPMVPVMGNTRFPSPPTMLSMYPPPPQGQFPVPASQDNLALLPCFREAASVLPQYFSPYPASYVSRSPLPVTVHAMHGERQGCTQMVELPDAVVFSRYAASASSSTSEKGAPSKVQELPENGKDAYTESSAAPEEENRAPQTSSSSTSRSVSQKLEPNKSKESNKPTEQPPKSSSTRVSSSVVQRPIQRECYPSSIQHVEPIHRSNLPFSMATSPELWSPHMQAPATPMNTSGSFYEQRPHWYAAPVTVRTAIPVCSARPNAGSSSAGAQPAVRILSRNEPEAHRNTRDTSKAATASLELNKLHI</sequence>
<dbReference type="FunFam" id="3.30.160.20:FF:000036">
    <property type="entry name" value="Double-stranded RNA-binding protein 2"/>
    <property type="match status" value="2"/>
</dbReference>
<dbReference type="SMART" id="SM00358">
    <property type="entry name" value="DSRM"/>
    <property type="match status" value="2"/>
</dbReference>
<dbReference type="ExpressionAtlas" id="I1HLS5">
    <property type="expression patterns" value="baseline"/>
</dbReference>
<dbReference type="PROSITE" id="PS50137">
    <property type="entry name" value="DS_RBD"/>
    <property type="match status" value="2"/>
</dbReference>
<keyword evidence="2 4" id="KW-0694">RNA-binding</keyword>
<dbReference type="CDD" id="cd19907">
    <property type="entry name" value="DSRM_AtDRB-like_rpt1"/>
    <property type="match status" value="1"/>
</dbReference>
<organism evidence="7">
    <name type="scientific">Brachypodium distachyon</name>
    <name type="common">Purple false brome</name>
    <name type="synonym">Trachynia distachya</name>
    <dbReference type="NCBI Taxonomy" id="15368"/>
    <lineage>
        <taxon>Eukaryota</taxon>
        <taxon>Viridiplantae</taxon>
        <taxon>Streptophyta</taxon>
        <taxon>Embryophyta</taxon>
        <taxon>Tracheophyta</taxon>
        <taxon>Spermatophyta</taxon>
        <taxon>Magnoliopsida</taxon>
        <taxon>Liliopsida</taxon>
        <taxon>Poales</taxon>
        <taxon>Poaceae</taxon>
        <taxon>BOP clade</taxon>
        <taxon>Pooideae</taxon>
        <taxon>Stipodae</taxon>
        <taxon>Brachypodieae</taxon>
        <taxon>Brachypodium</taxon>
    </lineage>
</organism>
<dbReference type="OMA" id="QKPHFPM"/>
<dbReference type="EnsemblPlants" id="KQK07487">
    <property type="protein sequence ID" value="KQK07487"/>
    <property type="gene ID" value="BRADI_2g35730v3"/>
</dbReference>
<feature type="compositionally biased region" description="Low complexity" evidence="5">
    <location>
        <begin position="396"/>
        <end position="406"/>
    </location>
</feature>
<feature type="region of interest" description="Disordered" evidence="5">
    <location>
        <begin position="189"/>
        <end position="218"/>
    </location>
</feature>
<evidence type="ECO:0000313" key="8">
    <source>
        <dbReference type="EnsemblPlants" id="KQK07453"/>
    </source>
</evidence>
<protein>
    <recommendedName>
        <fullName evidence="6">DRBM domain-containing protein</fullName>
    </recommendedName>
</protein>
<evidence type="ECO:0000313" key="7">
    <source>
        <dbReference type="EMBL" id="KQK07453.2"/>
    </source>
</evidence>
<dbReference type="Gene3D" id="3.30.160.20">
    <property type="match status" value="2"/>
</dbReference>
<accession>A0A0Q3GAC9</accession>
<evidence type="ECO:0000259" key="6">
    <source>
        <dbReference type="PROSITE" id="PS50137"/>
    </source>
</evidence>
<dbReference type="OrthoDB" id="5988181at2759"/>
<comment type="function">
    <text evidence="3">Binds double-stranded RNA.</text>
</comment>
<reference evidence="7 8" key="1">
    <citation type="journal article" date="2010" name="Nature">
        <title>Genome sequencing and analysis of the model grass Brachypodium distachyon.</title>
        <authorList>
            <consortium name="International Brachypodium Initiative"/>
        </authorList>
    </citation>
    <scope>NUCLEOTIDE SEQUENCE [LARGE SCALE GENOMIC DNA]</scope>
    <source>
        <strain evidence="7 8">Bd21</strain>
    </source>
</reference>
<dbReference type="STRING" id="15368.I1HLS5"/>
<name>I1HLS5_BRADI</name>
<evidence type="ECO:0000256" key="3">
    <source>
        <dbReference type="ARBA" id="ARBA00037597"/>
    </source>
</evidence>
<dbReference type="SMR" id="I1HLS5"/>